<dbReference type="SUPFAM" id="SSF53448">
    <property type="entry name" value="Nucleotide-diphospho-sugar transferases"/>
    <property type="match status" value="1"/>
</dbReference>
<dbReference type="EMBL" id="JBHSED010000025">
    <property type="protein sequence ID" value="MFC4304522.1"/>
    <property type="molecule type" value="Genomic_DNA"/>
</dbReference>
<sequence>MLEQNNHTSIYTWPDVYLLADYLCVYFECRYIVVIGSGSDHVLPPLAAKYPIIGLEMKDRLQASATRYPFVAWHGHQLDGLQALPIPDAVLRESLVMSLDERGDLHRPGGVLRCLGKAMDLSPACLLVTTLNHSMQELSQWTGMLRQEQLHVEFAGFTVNGNEDLRKHTMVSLIGNNRWKAKLSAPIKVAAIVTAYNEEDIIYQAIKKLLDQQIQVYVVENWSTDSTYEIVNTFHTHPGFLGCERFPANGPDSHFNWKKILDRVVEVTQGMDADWFIHNDADEIRQSPWPDKNLSEAIGYVDRMGYNAINHILIEFYPTDNAYSPTMDHEQHFRYFDYGKVESDFIQIKAWKRTDQQVDLSKRGGHQALFEGRRVFPYLFVSKHYPYRSQQHAEKKIFRDRKARYAPEELAEGFHTHYDGYSQGQQFVRDPQQLIAFNESSYFPTHLVERLSGIGTNRVKATIEPPDVPISAEPLAEAKPRPRRAAKKKARSRIRSHMRRIATSKGRNGLRRPNDNNRGSHRRRVRSIGTRRRPKRKNPILKRRIGRMSR</sequence>
<gene>
    <name evidence="3" type="ORF">ACFO1S_13925</name>
</gene>
<feature type="compositionally biased region" description="Basic residues" evidence="1">
    <location>
        <begin position="519"/>
        <end position="550"/>
    </location>
</feature>
<accession>A0ABV8SAW4</accession>
<keyword evidence="3" id="KW-0808">Transferase</keyword>
<dbReference type="InterPro" id="IPR029044">
    <property type="entry name" value="Nucleotide-diphossugar_trans"/>
</dbReference>
<dbReference type="EC" id="2.4.-.-" evidence="3"/>
<dbReference type="Pfam" id="PF00535">
    <property type="entry name" value="Glycos_transf_2"/>
    <property type="match status" value="1"/>
</dbReference>
<dbReference type="GO" id="GO:0016757">
    <property type="term" value="F:glycosyltransferase activity"/>
    <property type="evidence" value="ECO:0007669"/>
    <property type="project" value="UniProtKB-KW"/>
</dbReference>
<keyword evidence="3" id="KW-0328">Glycosyltransferase</keyword>
<feature type="region of interest" description="Disordered" evidence="1">
    <location>
        <begin position="470"/>
        <end position="550"/>
    </location>
</feature>
<protein>
    <submittedName>
        <fullName evidence="3">Glycosyltransferase</fullName>
        <ecNumber evidence="3">2.4.-.-</ecNumber>
    </submittedName>
</protein>
<evidence type="ECO:0000256" key="1">
    <source>
        <dbReference type="SAM" id="MobiDB-lite"/>
    </source>
</evidence>
<dbReference type="Gene3D" id="3.90.550.10">
    <property type="entry name" value="Spore Coat Polysaccharide Biosynthesis Protein SpsA, Chain A"/>
    <property type="match status" value="1"/>
</dbReference>
<feature type="domain" description="Glycosyltransferase 2-like" evidence="2">
    <location>
        <begin position="192"/>
        <end position="240"/>
    </location>
</feature>
<dbReference type="CDD" id="cd00761">
    <property type="entry name" value="Glyco_tranf_GTA_type"/>
    <property type="match status" value="1"/>
</dbReference>
<evidence type="ECO:0000259" key="2">
    <source>
        <dbReference type="Pfam" id="PF00535"/>
    </source>
</evidence>
<reference evidence="4" key="1">
    <citation type="journal article" date="2019" name="Int. J. Syst. Evol. Microbiol.">
        <title>The Global Catalogue of Microorganisms (GCM) 10K type strain sequencing project: providing services to taxonomists for standard genome sequencing and annotation.</title>
        <authorList>
            <consortium name="The Broad Institute Genomics Platform"/>
            <consortium name="The Broad Institute Genome Sequencing Center for Infectious Disease"/>
            <person name="Wu L."/>
            <person name="Ma J."/>
        </authorList>
    </citation>
    <scope>NUCLEOTIDE SEQUENCE [LARGE SCALE GENOMIC DNA]</scope>
    <source>
        <strain evidence="4">CGMCC 4.1641</strain>
    </source>
</reference>
<evidence type="ECO:0000313" key="4">
    <source>
        <dbReference type="Proteomes" id="UP001595755"/>
    </source>
</evidence>
<organism evidence="3 4">
    <name type="scientific">Cohnella boryungensis</name>
    <dbReference type="NCBI Taxonomy" id="768479"/>
    <lineage>
        <taxon>Bacteria</taxon>
        <taxon>Bacillati</taxon>
        <taxon>Bacillota</taxon>
        <taxon>Bacilli</taxon>
        <taxon>Bacillales</taxon>
        <taxon>Paenibacillaceae</taxon>
        <taxon>Cohnella</taxon>
    </lineage>
</organism>
<dbReference type="InterPro" id="IPR001173">
    <property type="entry name" value="Glyco_trans_2-like"/>
</dbReference>
<feature type="compositionally biased region" description="Basic residues" evidence="1">
    <location>
        <begin position="481"/>
        <end position="502"/>
    </location>
</feature>
<evidence type="ECO:0000313" key="3">
    <source>
        <dbReference type="EMBL" id="MFC4304522.1"/>
    </source>
</evidence>
<proteinExistence type="predicted"/>
<name>A0ABV8SAW4_9BACL</name>
<comment type="caution">
    <text evidence="3">The sequence shown here is derived from an EMBL/GenBank/DDBJ whole genome shotgun (WGS) entry which is preliminary data.</text>
</comment>
<keyword evidence="4" id="KW-1185">Reference proteome</keyword>
<dbReference type="Proteomes" id="UP001595755">
    <property type="component" value="Unassembled WGS sequence"/>
</dbReference>